<reference evidence="1 2" key="1">
    <citation type="submission" date="2018-02" db="EMBL/GenBank/DDBJ databases">
        <title>Draft genome of wild Prunus yedoensis var. nudiflora.</title>
        <authorList>
            <person name="Baek S."/>
            <person name="Kim J.-H."/>
            <person name="Choi K."/>
            <person name="Kim G.-B."/>
            <person name="Cho A."/>
            <person name="Jang H."/>
            <person name="Shin C.-H."/>
            <person name="Yu H.-J."/>
            <person name="Mun J.-H."/>
        </authorList>
    </citation>
    <scope>NUCLEOTIDE SEQUENCE [LARGE SCALE GENOMIC DNA]</scope>
    <source>
        <strain evidence="2">cv. Jeju island</strain>
        <tissue evidence="1">Leaf</tissue>
    </source>
</reference>
<protein>
    <submittedName>
        <fullName evidence="1">Uncharacterized protein</fullName>
    </submittedName>
</protein>
<dbReference type="Proteomes" id="UP000250321">
    <property type="component" value="Unassembled WGS sequence"/>
</dbReference>
<dbReference type="EMBL" id="PJQY01003615">
    <property type="protein sequence ID" value="PQM35869.1"/>
    <property type="molecule type" value="Genomic_DNA"/>
</dbReference>
<keyword evidence="2" id="KW-1185">Reference proteome</keyword>
<proteinExistence type="predicted"/>
<evidence type="ECO:0000313" key="2">
    <source>
        <dbReference type="Proteomes" id="UP000250321"/>
    </source>
</evidence>
<dbReference type="OrthoDB" id="10625233at2759"/>
<name>A0A314UMB2_PRUYE</name>
<gene>
    <name evidence="1" type="ORF">Pyn_22153</name>
</gene>
<accession>A0A314UMB2</accession>
<organism evidence="1 2">
    <name type="scientific">Prunus yedoensis var. nudiflora</name>
    <dbReference type="NCBI Taxonomy" id="2094558"/>
    <lineage>
        <taxon>Eukaryota</taxon>
        <taxon>Viridiplantae</taxon>
        <taxon>Streptophyta</taxon>
        <taxon>Embryophyta</taxon>
        <taxon>Tracheophyta</taxon>
        <taxon>Spermatophyta</taxon>
        <taxon>Magnoliopsida</taxon>
        <taxon>eudicotyledons</taxon>
        <taxon>Gunneridae</taxon>
        <taxon>Pentapetalae</taxon>
        <taxon>rosids</taxon>
        <taxon>fabids</taxon>
        <taxon>Rosales</taxon>
        <taxon>Rosaceae</taxon>
        <taxon>Amygdaloideae</taxon>
        <taxon>Amygdaleae</taxon>
        <taxon>Prunus</taxon>
    </lineage>
</organism>
<evidence type="ECO:0000313" key="1">
    <source>
        <dbReference type="EMBL" id="PQM35869.1"/>
    </source>
</evidence>
<dbReference type="AlphaFoldDB" id="A0A314UMB2"/>
<comment type="caution">
    <text evidence="1">The sequence shown here is derived from an EMBL/GenBank/DDBJ whole genome shotgun (WGS) entry which is preliminary data.</text>
</comment>
<sequence length="115" mass="12662">MICFVRQPVPDLVLRSVKEMPIFLLKVRVVCISQKIEVEAGASAVDPKVNKSSPVRDVCVSDLLKTNFLSNPSSCAELVDHIRQAGDLGTFSSLSLENQREVSLHLLQKGTGFYC</sequence>